<dbReference type="Gene3D" id="3.90.70.10">
    <property type="entry name" value="Cysteine proteinases"/>
    <property type="match status" value="1"/>
</dbReference>
<sequence>MVDIIQHLQKIRSRIVGIAFNDSVVYEIDENQIKSSTAYILFYEREEPNHFNFERKKPTKVDFDLHFDINNPLEKELNQFDEENGNGNENEIDIDIDIDNQYNFNDDSDFLNDSQ</sequence>
<accession>A0A9Q0RAT9</accession>
<evidence type="ECO:0000313" key="1">
    <source>
        <dbReference type="EMBL" id="KAJ5072044.1"/>
    </source>
</evidence>
<keyword evidence="1" id="KW-0378">Hydrolase</keyword>
<proteinExistence type="predicted"/>
<organism evidence="1 2">
    <name type="scientific">Anaeramoeba ignava</name>
    <name type="common">Anaerobic marine amoeba</name>
    <dbReference type="NCBI Taxonomy" id="1746090"/>
    <lineage>
        <taxon>Eukaryota</taxon>
        <taxon>Metamonada</taxon>
        <taxon>Anaeramoebidae</taxon>
        <taxon>Anaeramoeba</taxon>
    </lineage>
</organism>
<protein>
    <submittedName>
        <fullName evidence="1">Ubiquitin carboxyl-terminal hydrolase</fullName>
    </submittedName>
</protein>
<name>A0A9Q0RAT9_ANAIG</name>
<dbReference type="SUPFAM" id="SSF54001">
    <property type="entry name" value="Cysteine proteinases"/>
    <property type="match status" value="1"/>
</dbReference>
<keyword evidence="2" id="KW-1185">Reference proteome</keyword>
<dbReference type="AlphaFoldDB" id="A0A9Q0RAT9"/>
<gene>
    <name evidence="1" type="ORF">M0811_09688</name>
</gene>
<comment type="caution">
    <text evidence="1">The sequence shown here is derived from an EMBL/GenBank/DDBJ whole genome shotgun (WGS) entry which is preliminary data.</text>
</comment>
<evidence type="ECO:0000313" key="2">
    <source>
        <dbReference type="Proteomes" id="UP001149090"/>
    </source>
</evidence>
<dbReference type="Proteomes" id="UP001149090">
    <property type="component" value="Unassembled WGS sequence"/>
</dbReference>
<dbReference type="InterPro" id="IPR038765">
    <property type="entry name" value="Papain-like_cys_pep_sf"/>
</dbReference>
<dbReference type="GO" id="GO:0016787">
    <property type="term" value="F:hydrolase activity"/>
    <property type="evidence" value="ECO:0007669"/>
    <property type="project" value="UniProtKB-KW"/>
</dbReference>
<dbReference type="EMBL" id="JAPDFW010000083">
    <property type="protein sequence ID" value="KAJ5072044.1"/>
    <property type="molecule type" value="Genomic_DNA"/>
</dbReference>
<reference evidence="1" key="1">
    <citation type="submission" date="2022-10" db="EMBL/GenBank/DDBJ databases">
        <title>Novel sulphate-reducing endosymbionts in the free-living metamonad Anaeramoeba.</title>
        <authorList>
            <person name="Jerlstrom-Hultqvist J."/>
            <person name="Cepicka I."/>
            <person name="Gallot-Lavallee L."/>
            <person name="Salas-Leiva D."/>
            <person name="Curtis B.A."/>
            <person name="Zahonova K."/>
            <person name="Pipaliya S."/>
            <person name="Dacks J."/>
            <person name="Roger A.J."/>
        </authorList>
    </citation>
    <scope>NUCLEOTIDE SEQUENCE</scope>
    <source>
        <strain evidence="1">BMAN</strain>
    </source>
</reference>